<sequence>MPFVFSCKGALQSMDFSAETVKNLGRKCAIIFCNGPEGPKI</sequence>
<comment type="caution">
    <text evidence="1">The sequence shown here is derived from an EMBL/GenBank/DDBJ whole genome shotgun (WGS) entry which is preliminary data.</text>
</comment>
<reference evidence="1 2" key="1">
    <citation type="submission" date="2016-02" db="EMBL/GenBank/DDBJ databases">
        <authorList>
            <person name="Wen L."/>
            <person name="He K."/>
            <person name="Yang H."/>
        </authorList>
    </citation>
    <scope>NUCLEOTIDE SEQUENCE [LARGE SCALE GENOMIC DNA]</scope>
    <source>
        <strain evidence="1 2">DSM 22607</strain>
    </source>
</reference>
<gene>
    <name evidence="1" type="ORF">HMPREF3293_00441</name>
</gene>
<dbReference type="STRING" id="626937.HMPREF3293_00441"/>
<protein>
    <submittedName>
        <fullName evidence="1">Uncharacterized protein</fullName>
    </submittedName>
</protein>
<evidence type="ECO:0000313" key="2">
    <source>
        <dbReference type="Proteomes" id="UP000070366"/>
    </source>
</evidence>
<keyword evidence="2" id="KW-1185">Reference proteome</keyword>
<dbReference type="Proteomes" id="UP000070366">
    <property type="component" value="Unassembled WGS sequence"/>
</dbReference>
<name>A0A136Q7W8_9FIRM</name>
<dbReference type="EMBL" id="LSZW01000032">
    <property type="protein sequence ID" value="KXK66750.1"/>
    <property type="molecule type" value="Genomic_DNA"/>
</dbReference>
<organism evidence="1 2">
    <name type="scientific">Christensenella minuta</name>
    <dbReference type="NCBI Taxonomy" id="626937"/>
    <lineage>
        <taxon>Bacteria</taxon>
        <taxon>Bacillati</taxon>
        <taxon>Bacillota</taxon>
        <taxon>Clostridia</taxon>
        <taxon>Christensenellales</taxon>
        <taxon>Christensenellaceae</taxon>
        <taxon>Christensenella</taxon>
    </lineage>
</organism>
<proteinExistence type="predicted"/>
<evidence type="ECO:0000313" key="1">
    <source>
        <dbReference type="EMBL" id="KXK66750.1"/>
    </source>
</evidence>
<accession>A0A136Q7W8</accession>
<dbReference type="AlphaFoldDB" id="A0A136Q7W8"/>